<evidence type="ECO:0000313" key="1">
    <source>
        <dbReference type="EMBL" id="CAB4134718.1"/>
    </source>
</evidence>
<dbReference type="EMBL" id="LR796918">
    <property type="protein sequence ID" value="CAB4174432.1"/>
    <property type="molecule type" value="Genomic_DNA"/>
</dbReference>
<accession>A0A6J5PTC6</accession>
<protein>
    <recommendedName>
        <fullName evidence="4">Phage major tail protein TP901-1</fullName>
    </recommendedName>
</protein>
<sequence length="135" mass="13935">MAKFVATDYKVTINGTDFSSSIMAVDLSVSAADVETTAFGSTWTTHVGGLKSATIKLDFIQDFGASAIDATLWPLINTLATVVLQPTSGTVSATNPSYTALALVNSYQPFASSVGDLATLSVTFPTSGTVTRGTV</sequence>
<organism evidence="2">
    <name type="scientific">uncultured Caudovirales phage</name>
    <dbReference type="NCBI Taxonomy" id="2100421"/>
    <lineage>
        <taxon>Viruses</taxon>
        <taxon>Duplodnaviria</taxon>
        <taxon>Heunggongvirae</taxon>
        <taxon>Uroviricota</taxon>
        <taxon>Caudoviricetes</taxon>
        <taxon>Peduoviridae</taxon>
        <taxon>Maltschvirus</taxon>
        <taxon>Maltschvirus maltsch</taxon>
    </lineage>
</organism>
<evidence type="ECO:0000313" key="3">
    <source>
        <dbReference type="EMBL" id="CAB4192571.1"/>
    </source>
</evidence>
<name>A0A6J5PTC6_9CAUD</name>
<reference evidence="2" key="1">
    <citation type="submission" date="2020-05" db="EMBL/GenBank/DDBJ databases">
        <authorList>
            <person name="Chiriac C."/>
            <person name="Salcher M."/>
            <person name="Ghai R."/>
            <person name="Kavagutti S V."/>
        </authorList>
    </citation>
    <scope>NUCLEOTIDE SEQUENCE</scope>
</reference>
<evidence type="ECO:0000313" key="2">
    <source>
        <dbReference type="EMBL" id="CAB4174432.1"/>
    </source>
</evidence>
<evidence type="ECO:0008006" key="4">
    <source>
        <dbReference type="Google" id="ProtNLM"/>
    </source>
</evidence>
<proteinExistence type="predicted"/>
<dbReference type="EMBL" id="LR796292">
    <property type="protein sequence ID" value="CAB4134718.1"/>
    <property type="molecule type" value="Genomic_DNA"/>
</dbReference>
<gene>
    <name evidence="3" type="ORF">UFOVP1231_43</name>
    <name evidence="1" type="ORF">UFOVP283_5</name>
    <name evidence="2" type="ORF">UFOVP957_43</name>
</gene>
<dbReference type="EMBL" id="LR797182">
    <property type="protein sequence ID" value="CAB4192571.1"/>
    <property type="molecule type" value="Genomic_DNA"/>
</dbReference>